<sequence>MRFNMIGAGRLGKNIARAIIEEQLGQLTAVCNRSHESGLFAVQQIGSGIAVSATKELPPAELTFITTPDDAISTIVNELAQGETLTPGSVIIHCSGALSTKELTPLKEQGCFIGNFHPAKAFRHDSLNPNVFRNCLCIVEGDKQAIDLLIAIFKPLGTTLIPINAEKKASYHAAGVFSANYLVTLSAATVELLIEAGIPQDLAHQLNLQLMQSSLTNIEQTAVLSQALTGPLARGDMHTIEKHLAALHQPALNALYRAAAIATLSLTNLDVDKKSVLQNLLTPG</sequence>
<dbReference type="GO" id="GO:0016491">
    <property type="term" value="F:oxidoreductase activity"/>
    <property type="evidence" value="ECO:0007669"/>
    <property type="project" value="UniProtKB-KW"/>
</dbReference>
<dbReference type="OrthoDB" id="8650434at2"/>
<dbReference type="Pfam" id="PF10727">
    <property type="entry name" value="Rossmann-like"/>
    <property type="match status" value="1"/>
</dbReference>
<evidence type="ECO:0000256" key="1">
    <source>
        <dbReference type="ARBA" id="ARBA00023002"/>
    </source>
</evidence>
<gene>
    <name evidence="4" type="ORF">Lbru_1239</name>
</gene>
<reference evidence="4 5" key="1">
    <citation type="submission" date="2015-11" db="EMBL/GenBank/DDBJ databases">
        <title>Genomic analysis of 38 Legionella species identifies large and diverse effector repertoires.</title>
        <authorList>
            <person name="Burstein D."/>
            <person name="Amaro F."/>
            <person name="Zusman T."/>
            <person name="Lifshitz Z."/>
            <person name="Cohen O."/>
            <person name="Gilbert J.A."/>
            <person name="Pupko T."/>
            <person name="Shuman H.A."/>
            <person name="Segal G."/>
        </authorList>
    </citation>
    <scope>NUCLEOTIDE SEQUENCE [LARGE SCALE GENOMIC DNA]</scope>
    <source>
        <strain evidence="4 5">ATCC 43878</strain>
    </source>
</reference>
<name>A0A0W0SNT1_9GAMM</name>
<dbReference type="Gene3D" id="1.10.1040.20">
    <property type="entry name" value="ProC-like, C-terminal domain"/>
    <property type="match status" value="1"/>
</dbReference>
<evidence type="ECO:0000259" key="3">
    <source>
        <dbReference type="Pfam" id="PF10728"/>
    </source>
</evidence>
<dbReference type="InterPro" id="IPR018931">
    <property type="entry name" value="DUF2520"/>
</dbReference>
<dbReference type="InterPro" id="IPR008927">
    <property type="entry name" value="6-PGluconate_DH-like_C_sf"/>
</dbReference>
<feature type="domain" description="Putative oxidoreductase/dehydrogenase Rossmann-like" evidence="2">
    <location>
        <begin position="4"/>
        <end position="118"/>
    </location>
</feature>
<evidence type="ECO:0000313" key="5">
    <source>
        <dbReference type="Proteomes" id="UP000054742"/>
    </source>
</evidence>
<dbReference type="RefSeq" id="WP_058441309.1">
    <property type="nucleotide sequence ID" value="NZ_CAAAHU010000006.1"/>
</dbReference>
<protein>
    <submittedName>
        <fullName evidence="4">Rossmann-like domain protein</fullName>
    </submittedName>
</protein>
<keyword evidence="1" id="KW-0560">Oxidoreductase</keyword>
<accession>A0A0W0SNT1</accession>
<organism evidence="4 5">
    <name type="scientific">Legionella brunensis</name>
    <dbReference type="NCBI Taxonomy" id="29422"/>
    <lineage>
        <taxon>Bacteria</taxon>
        <taxon>Pseudomonadati</taxon>
        <taxon>Pseudomonadota</taxon>
        <taxon>Gammaproteobacteria</taxon>
        <taxon>Legionellales</taxon>
        <taxon>Legionellaceae</taxon>
        <taxon>Legionella</taxon>
    </lineage>
</organism>
<proteinExistence type="predicted"/>
<dbReference type="Proteomes" id="UP000054742">
    <property type="component" value="Unassembled WGS sequence"/>
</dbReference>
<dbReference type="AlphaFoldDB" id="A0A0W0SNT1"/>
<dbReference type="InterPro" id="IPR037108">
    <property type="entry name" value="TM1727-like_C_sf"/>
</dbReference>
<dbReference type="InterPro" id="IPR036291">
    <property type="entry name" value="NAD(P)-bd_dom_sf"/>
</dbReference>
<evidence type="ECO:0000313" key="4">
    <source>
        <dbReference type="EMBL" id="KTC85024.1"/>
    </source>
</evidence>
<comment type="caution">
    <text evidence="4">The sequence shown here is derived from an EMBL/GenBank/DDBJ whole genome shotgun (WGS) entry which is preliminary data.</text>
</comment>
<dbReference type="SUPFAM" id="SSF51735">
    <property type="entry name" value="NAD(P)-binding Rossmann-fold domains"/>
    <property type="match status" value="1"/>
</dbReference>
<dbReference type="Gene3D" id="3.40.50.720">
    <property type="entry name" value="NAD(P)-binding Rossmann-like Domain"/>
    <property type="match status" value="1"/>
</dbReference>
<dbReference type="SUPFAM" id="SSF48179">
    <property type="entry name" value="6-phosphogluconate dehydrogenase C-terminal domain-like"/>
    <property type="match status" value="1"/>
</dbReference>
<feature type="domain" description="DUF2520" evidence="3">
    <location>
        <begin position="135"/>
        <end position="260"/>
    </location>
</feature>
<dbReference type="EMBL" id="LNXV01000008">
    <property type="protein sequence ID" value="KTC85024.1"/>
    <property type="molecule type" value="Genomic_DNA"/>
</dbReference>
<dbReference type="STRING" id="29422.Lbru_1239"/>
<dbReference type="PATRIC" id="fig|29422.6.peg.1314"/>
<dbReference type="InterPro" id="IPR019665">
    <property type="entry name" value="OxRdtase/DH_put_Rossmann_dom"/>
</dbReference>
<evidence type="ECO:0000259" key="2">
    <source>
        <dbReference type="Pfam" id="PF10727"/>
    </source>
</evidence>
<dbReference type="PANTHER" id="PTHR40459">
    <property type="entry name" value="CONSERVED HYPOTHETICAL ALANINE AND LEUCINE RICH PROTEIN"/>
    <property type="match status" value="1"/>
</dbReference>
<dbReference type="PANTHER" id="PTHR40459:SF1">
    <property type="entry name" value="CONSERVED HYPOTHETICAL ALANINE AND LEUCINE RICH PROTEIN"/>
    <property type="match status" value="1"/>
</dbReference>
<keyword evidence="5" id="KW-1185">Reference proteome</keyword>
<dbReference type="Pfam" id="PF10728">
    <property type="entry name" value="DUF2520"/>
    <property type="match status" value="1"/>
</dbReference>